<comment type="caution">
    <text evidence="1">The sequence shown here is derived from an EMBL/GenBank/DDBJ whole genome shotgun (WGS) entry which is preliminary data.</text>
</comment>
<organism evidence="1 2">
    <name type="scientific">Pleurodeles waltl</name>
    <name type="common">Iberian ribbed newt</name>
    <dbReference type="NCBI Taxonomy" id="8319"/>
    <lineage>
        <taxon>Eukaryota</taxon>
        <taxon>Metazoa</taxon>
        <taxon>Chordata</taxon>
        <taxon>Craniata</taxon>
        <taxon>Vertebrata</taxon>
        <taxon>Euteleostomi</taxon>
        <taxon>Amphibia</taxon>
        <taxon>Batrachia</taxon>
        <taxon>Caudata</taxon>
        <taxon>Salamandroidea</taxon>
        <taxon>Salamandridae</taxon>
        <taxon>Pleurodelinae</taxon>
        <taxon>Pleurodeles</taxon>
    </lineage>
</organism>
<evidence type="ECO:0000313" key="2">
    <source>
        <dbReference type="Proteomes" id="UP001066276"/>
    </source>
</evidence>
<accession>A0AAV7SPR8</accession>
<dbReference type="PANTHER" id="PTHR33198:SF20">
    <property type="entry name" value="RETROTRANSPOSON GAG DOMAIN-CONTAINING PROTEIN"/>
    <property type="match status" value="1"/>
</dbReference>
<dbReference type="Proteomes" id="UP001066276">
    <property type="component" value="Chromosome 4_2"/>
</dbReference>
<proteinExistence type="predicted"/>
<keyword evidence="2" id="KW-1185">Reference proteome</keyword>
<dbReference type="PANTHER" id="PTHR33198">
    <property type="entry name" value="ANK_REP_REGION DOMAIN-CONTAINING PROTEIN-RELATED"/>
    <property type="match status" value="1"/>
</dbReference>
<gene>
    <name evidence="1" type="ORF">NDU88_006483</name>
</gene>
<dbReference type="EMBL" id="JANPWB010000008">
    <property type="protein sequence ID" value="KAJ1166073.1"/>
    <property type="molecule type" value="Genomic_DNA"/>
</dbReference>
<reference evidence="1" key="1">
    <citation type="journal article" date="2022" name="bioRxiv">
        <title>Sequencing and chromosome-scale assembly of the giantPleurodeles waltlgenome.</title>
        <authorList>
            <person name="Brown T."/>
            <person name="Elewa A."/>
            <person name="Iarovenko S."/>
            <person name="Subramanian E."/>
            <person name="Araus A.J."/>
            <person name="Petzold A."/>
            <person name="Susuki M."/>
            <person name="Suzuki K.-i.T."/>
            <person name="Hayashi T."/>
            <person name="Toyoda A."/>
            <person name="Oliveira C."/>
            <person name="Osipova E."/>
            <person name="Leigh N.D."/>
            <person name="Simon A."/>
            <person name="Yun M.H."/>
        </authorList>
    </citation>
    <scope>NUCLEOTIDE SEQUENCE</scope>
    <source>
        <strain evidence="1">20211129_DDA</strain>
        <tissue evidence="1">Liver</tissue>
    </source>
</reference>
<name>A0AAV7SPR8_PLEWA</name>
<evidence type="ECO:0008006" key="3">
    <source>
        <dbReference type="Google" id="ProtNLM"/>
    </source>
</evidence>
<protein>
    <recommendedName>
        <fullName evidence="3">Retrotransposon gag domain-containing protein</fullName>
    </recommendedName>
</protein>
<dbReference type="AlphaFoldDB" id="A0AAV7SPR8"/>
<sequence>MGRRKNLQTYVTPEAHPSCICTQRGPHRVAIATVVRNREPTLITLRTLNITGGVTGSPLQLPPFITLQPGSSAQQEVGQIIEELPANIALSYQGVREALSRKFLHKRNIDYEHYSFNLAPQEKDESMGEFISRLKRLARYCAFDTFTTEDALRLRIIEGSQSESLCRRLLKKLYSPDEID</sequence>
<evidence type="ECO:0000313" key="1">
    <source>
        <dbReference type="EMBL" id="KAJ1166073.1"/>
    </source>
</evidence>